<feature type="compositionally biased region" description="Acidic residues" evidence="1">
    <location>
        <begin position="271"/>
        <end position="283"/>
    </location>
</feature>
<dbReference type="PANTHER" id="PTHR38694:SF1">
    <property type="entry name" value="PEROXIN DOMAIN-CONTAINING PROTEIN"/>
    <property type="match status" value="1"/>
</dbReference>
<evidence type="ECO:0000313" key="3">
    <source>
        <dbReference type="EMBL" id="RDX43167.1"/>
    </source>
</evidence>
<organism evidence="3 4">
    <name type="scientific">Lentinus brumalis</name>
    <dbReference type="NCBI Taxonomy" id="2498619"/>
    <lineage>
        <taxon>Eukaryota</taxon>
        <taxon>Fungi</taxon>
        <taxon>Dikarya</taxon>
        <taxon>Basidiomycota</taxon>
        <taxon>Agaricomycotina</taxon>
        <taxon>Agaricomycetes</taxon>
        <taxon>Polyporales</taxon>
        <taxon>Polyporaceae</taxon>
        <taxon>Lentinus</taxon>
    </lineage>
</organism>
<accession>A0A371CSF7</accession>
<dbReference type="InterPro" id="IPR021709">
    <property type="entry name" value="DUF3292"/>
</dbReference>
<keyword evidence="4" id="KW-1185">Reference proteome</keyword>
<keyword evidence="2" id="KW-0472">Membrane</keyword>
<feature type="region of interest" description="Disordered" evidence="1">
    <location>
        <begin position="1"/>
        <end position="48"/>
    </location>
</feature>
<dbReference type="STRING" id="139420.A0A371CSF7"/>
<feature type="compositionally biased region" description="Low complexity" evidence="1">
    <location>
        <begin position="585"/>
        <end position="598"/>
    </location>
</feature>
<dbReference type="Proteomes" id="UP000256964">
    <property type="component" value="Unassembled WGS sequence"/>
</dbReference>
<sequence length="754" mass="81522">MKPLPEAPKPGTVQKGEPAPEDIKNPVDLVAHEHALPAKASKTASQLDDPSVKDLGWRANTVRAPSLIKGMSNDDVFQLIRRFNKQIQHVREIPPPPPGFLDLEITDDEEFSPDKLRANLERLYMTVIVGLAAFGKHIARLRSWNEPRRTARFCAAYFIAWYLSLLPALLASTLLVLIFYPPARQALFPPAPLAAVSASTGNLQVPRSGTLGSHDSLSGAPEAHQGEAVEQEASHFVASFAAIGAGTVMGQGGAPKRKRGEARADEKDDAAGEMETEVDEDSFGDGLPDPSEFALQAKNVKDTANSDGVEDPAANVAKKSVEGAIWEKMRPVTRILADLADTWERFGNALEPVAPFPKYTARLRLAAVLVPILFASFFVTAQMVVDGTAFLVGVIFFSGPLTAKLIHRINHRFPHWQKLLELRRSLLKGVPTNAQLTITLLRLAEEAKAPLPPPPDSRPHHTATAVEAANPAAAHPPQAADALKQHDFAFDTENYDVDGVDADHPAAYTDSEEGTYVDGEGTDRESIEGEDEHKDDGGEKKKKRRGSKLVGFMRKTTRAGVGSLLGVDHLKAKIGNEHAKRRLGAVAPPADATASAARTDGKSAAERVQDEEEDIAEEFEREGPTSFSARVHGKKGRLLLVTGAASPCLAWVTEKPLRAALSAPSKVPGKGGKEEDGIDAEWTVGVGDIVSLRKMGGFGWKGRLVVGWATGRDVVDGLEIVDQFGHRKVITAIRGRDELFNRLIAIGGKYWECL</sequence>
<evidence type="ECO:0000256" key="2">
    <source>
        <dbReference type="SAM" id="Phobius"/>
    </source>
</evidence>
<gene>
    <name evidence="3" type="ORF">OH76DRAFT_1361510</name>
</gene>
<feature type="compositionally biased region" description="Basic and acidic residues" evidence="1">
    <location>
        <begin position="261"/>
        <end position="270"/>
    </location>
</feature>
<reference evidence="3 4" key="1">
    <citation type="journal article" date="2018" name="Biotechnol. Biofuels">
        <title>Integrative visual omics of the white-rot fungus Polyporus brumalis exposes the biotechnological potential of its oxidative enzymes for delignifying raw plant biomass.</title>
        <authorList>
            <person name="Miyauchi S."/>
            <person name="Rancon A."/>
            <person name="Drula E."/>
            <person name="Hage H."/>
            <person name="Chaduli D."/>
            <person name="Favel A."/>
            <person name="Grisel S."/>
            <person name="Henrissat B."/>
            <person name="Herpoel-Gimbert I."/>
            <person name="Ruiz-Duenas F.J."/>
            <person name="Chevret D."/>
            <person name="Hainaut M."/>
            <person name="Lin J."/>
            <person name="Wang M."/>
            <person name="Pangilinan J."/>
            <person name="Lipzen A."/>
            <person name="Lesage-Meessen L."/>
            <person name="Navarro D."/>
            <person name="Riley R."/>
            <person name="Grigoriev I.V."/>
            <person name="Zhou S."/>
            <person name="Raouche S."/>
            <person name="Rosso M.N."/>
        </authorList>
    </citation>
    <scope>NUCLEOTIDE SEQUENCE [LARGE SCALE GENOMIC DNA]</scope>
    <source>
        <strain evidence="3 4">BRFM 1820</strain>
    </source>
</reference>
<dbReference type="EMBL" id="KZ857469">
    <property type="protein sequence ID" value="RDX43167.1"/>
    <property type="molecule type" value="Genomic_DNA"/>
</dbReference>
<keyword evidence="2" id="KW-0812">Transmembrane</keyword>
<dbReference type="OrthoDB" id="1708389at2759"/>
<feature type="compositionally biased region" description="Basic and acidic residues" evidence="1">
    <location>
        <begin position="599"/>
        <end position="608"/>
    </location>
</feature>
<feature type="transmembrane region" description="Helical" evidence="2">
    <location>
        <begin position="365"/>
        <end position="383"/>
    </location>
</feature>
<dbReference type="Pfam" id="PF11696">
    <property type="entry name" value="DUF3292"/>
    <property type="match status" value="1"/>
</dbReference>
<feature type="transmembrane region" description="Helical" evidence="2">
    <location>
        <begin position="159"/>
        <end position="180"/>
    </location>
</feature>
<dbReference type="PANTHER" id="PTHR38694">
    <property type="entry name" value="CONSERVED EXPRESSED PROTEIN"/>
    <property type="match status" value="1"/>
</dbReference>
<keyword evidence="2" id="KW-1133">Transmembrane helix</keyword>
<feature type="compositionally biased region" description="Basic and acidic residues" evidence="1">
    <location>
        <begin position="21"/>
        <end position="36"/>
    </location>
</feature>
<proteinExistence type="predicted"/>
<feature type="compositionally biased region" description="Polar residues" evidence="1">
    <location>
        <begin position="205"/>
        <end position="216"/>
    </location>
</feature>
<feature type="region of interest" description="Disordered" evidence="1">
    <location>
        <begin position="250"/>
        <end position="291"/>
    </location>
</feature>
<feature type="compositionally biased region" description="Basic and acidic residues" evidence="1">
    <location>
        <begin position="521"/>
        <end position="539"/>
    </location>
</feature>
<name>A0A371CSF7_9APHY</name>
<protein>
    <submittedName>
        <fullName evidence="3">Uncharacterized protein</fullName>
    </submittedName>
</protein>
<feature type="region of interest" description="Disordered" evidence="1">
    <location>
        <begin position="495"/>
        <end position="549"/>
    </location>
</feature>
<evidence type="ECO:0000256" key="1">
    <source>
        <dbReference type="SAM" id="MobiDB-lite"/>
    </source>
</evidence>
<evidence type="ECO:0000313" key="4">
    <source>
        <dbReference type="Proteomes" id="UP000256964"/>
    </source>
</evidence>
<feature type="region of interest" description="Disordered" evidence="1">
    <location>
        <begin position="584"/>
        <end position="609"/>
    </location>
</feature>
<dbReference type="AlphaFoldDB" id="A0A371CSF7"/>
<feature type="region of interest" description="Disordered" evidence="1">
    <location>
        <begin position="205"/>
        <end position="229"/>
    </location>
</feature>